<evidence type="ECO:0000256" key="5">
    <source>
        <dbReference type="ARBA" id="ARBA00022824"/>
    </source>
</evidence>
<dbReference type="InterPro" id="IPR051307">
    <property type="entry name" value="OST4"/>
</dbReference>
<protein>
    <recommendedName>
        <fullName evidence="3">Dolichyl-diphosphooligosaccharide--protein glycosyltransferase subunit 4</fullName>
    </recommendedName>
</protein>
<comment type="similarity">
    <text evidence="2">Belongs to the OST4 family.</text>
</comment>
<dbReference type="OrthoDB" id="2124077at2759"/>
<dbReference type="InterPro" id="IPR018943">
    <property type="entry name" value="Oligosaccaryltransferase"/>
</dbReference>
<dbReference type="AlphaFoldDB" id="A0A4D9DHV7"/>
<dbReference type="PANTHER" id="PTHR48164">
    <property type="entry name" value="DOLICHYL-DIPHOSPHOOLIGOSACCHARIDE--PROTEIN GLYCOSYLTRANSFERASE SUBUNIT 4"/>
    <property type="match status" value="1"/>
</dbReference>
<accession>A0A4D9DHV7</accession>
<evidence type="ECO:0000313" key="11">
    <source>
        <dbReference type="Proteomes" id="UP000297703"/>
    </source>
</evidence>
<evidence type="ECO:0000256" key="8">
    <source>
        <dbReference type="ARBA" id="ARBA00023136"/>
    </source>
</evidence>
<keyword evidence="4 9" id="KW-0812">Transmembrane</keyword>
<evidence type="ECO:0000256" key="3">
    <source>
        <dbReference type="ARBA" id="ARBA00017662"/>
    </source>
</evidence>
<organism evidence="10 11">
    <name type="scientific">Platysternon megacephalum</name>
    <name type="common">big-headed turtle</name>
    <dbReference type="NCBI Taxonomy" id="55544"/>
    <lineage>
        <taxon>Eukaryota</taxon>
        <taxon>Metazoa</taxon>
        <taxon>Chordata</taxon>
        <taxon>Craniata</taxon>
        <taxon>Vertebrata</taxon>
        <taxon>Euteleostomi</taxon>
        <taxon>Archelosauria</taxon>
        <taxon>Testudinata</taxon>
        <taxon>Testudines</taxon>
        <taxon>Cryptodira</taxon>
        <taxon>Durocryptodira</taxon>
        <taxon>Testudinoidea</taxon>
        <taxon>Platysternidae</taxon>
        <taxon>Platysternon</taxon>
    </lineage>
</organism>
<sequence length="137" mass="15674">MVLTNLRLGALLRWRQTPDCRPPRAGCPHVLQGFVQANGAKKQRVKQLRDRLWRDPPTHACRAPRRCSIHQWLCDDADCAWCQTTARQFARLMYADRAGTMITDVQLAIFANMPGVSLSLLLVLDYYVAVNNPRKQE</sequence>
<comment type="caution">
    <text evidence="10">The sequence shown here is derived from an EMBL/GenBank/DDBJ whole genome shotgun (WGS) entry which is preliminary data.</text>
</comment>
<gene>
    <name evidence="10" type="ORF">DR999_PMT21726</name>
</gene>
<dbReference type="Proteomes" id="UP000297703">
    <property type="component" value="Unassembled WGS sequence"/>
</dbReference>
<evidence type="ECO:0000256" key="9">
    <source>
        <dbReference type="SAM" id="Phobius"/>
    </source>
</evidence>
<evidence type="ECO:0000256" key="4">
    <source>
        <dbReference type="ARBA" id="ARBA00022692"/>
    </source>
</evidence>
<reference evidence="10 11" key="1">
    <citation type="submission" date="2019-04" db="EMBL/GenBank/DDBJ databases">
        <title>Draft genome of the big-headed turtle Platysternon megacephalum.</title>
        <authorList>
            <person name="Gong S."/>
        </authorList>
    </citation>
    <scope>NUCLEOTIDE SEQUENCE [LARGE SCALE GENOMIC DNA]</scope>
    <source>
        <strain evidence="10">DO16091913</strain>
        <tissue evidence="10">Muscle</tissue>
    </source>
</reference>
<reference evidence="10 11" key="2">
    <citation type="submission" date="2019-04" db="EMBL/GenBank/DDBJ databases">
        <title>The genome sequence of big-headed turtle.</title>
        <authorList>
            <person name="Gong S."/>
        </authorList>
    </citation>
    <scope>NUCLEOTIDE SEQUENCE [LARGE SCALE GENOMIC DNA]</scope>
    <source>
        <strain evidence="10">DO16091913</strain>
        <tissue evidence="10">Muscle</tissue>
    </source>
</reference>
<dbReference type="PANTHER" id="PTHR48164:SF1">
    <property type="entry name" value="DOLICHYL-DIPHOSPHOOLIGOSACCHARIDE--PROTEIN GLYCOSYLTRANSFERASE SUBUNIT 4"/>
    <property type="match status" value="1"/>
</dbReference>
<dbReference type="GO" id="GO:0006508">
    <property type="term" value="P:proteolysis"/>
    <property type="evidence" value="ECO:0007669"/>
    <property type="project" value="UniProtKB-KW"/>
</dbReference>
<evidence type="ECO:0000256" key="6">
    <source>
        <dbReference type="ARBA" id="ARBA00022968"/>
    </source>
</evidence>
<dbReference type="STRING" id="55544.A0A4D9DHV7"/>
<keyword evidence="6" id="KW-0735">Signal-anchor</keyword>
<dbReference type="EMBL" id="QXTE01000665">
    <property type="protein sequence ID" value="TFJ96488.1"/>
    <property type="molecule type" value="Genomic_DNA"/>
</dbReference>
<evidence type="ECO:0000256" key="1">
    <source>
        <dbReference type="ARBA" id="ARBA00004643"/>
    </source>
</evidence>
<name>A0A4D9DHV7_9SAUR</name>
<keyword evidence="11" id="KW-1185">Reference proteome</keyword>
<feature type="transmembrane region" description="Helical" evidence="9">
    <location>
        <begin position="107"/>
        <end position="129"/>
    </location>
</feature>
<keyword evidence="10" id="KW-0645">Protease</keyword>
<dbReference type="GO" id="GO:0008250">
    <property type="term" value="C:oligosaccharyltransferase complex"/>
    <property type="evidence" value="ECO:0007669"/>
    <property type="project" value="TreeGrafter"/>
</dbReference>
<keyword evidence="5" id="KW-0256">Endoplasmic reticulum</keyword>
<comment type="subcellular location">
    <subcellularLocation>
        <location evidence="1">Endoplasmic reticulum membrane</location>
        <topology evidence="1">Single-pass type III membrane protein</topology>
    </subcellularLocation>
</comment>
<proteinExistence type="inferred from homology"/>
<evidence type="ECO:0000256" key="2">
    <source>
        <dbReference type="ARBA" id="ARBA00007685"/>
    </source>
</evidence>
<dbReference type="Pfam" id="PF10215">
    <property type="entry name" value="Ost4"/>
    <property type="match status" value="1"/>
</dbReference>
<keyword evidence="8 9" id="KW-0472">Membrane</keyword>
<dbReference type="GO" id="GO:0018279">
    <property type="term" value="P:protein N-linked glycosylation via asparagine"/>
    <property type="evidence" value="ECO:0007669"/>
    <property type="project" value="TreeGrafter"/>
</dbReference>
<dbReference type="SUPFAM" id="SSF103464">
    <property type="entry name" value="Oligosaccharyltransferase subunit ost4p"/>
    <property type="match status" value="1"/>
</dbReference>
<keyword evidence="7 9" id="KW-1133">Transmembrane helix</keyword>
<evidence type="ECO:0000313" key="10">
    <source>
        <dbReference type="EMBL" id="TFJ96488.1"/>
    </source>
</evidence>
<dbReference type="GO" id="GO:0008233">
    <property type="term" value="F:peptidase activity"/>
    <property type="evidence" value="ECO:0007669"/>
    <property type="project" value="UniProtKB-KW"/>
</dbReference>
<evidence type="ECO:0000256" key="7">
    <source>
        <dbReference type="ARBA" id="ARBA00022989"/>
    </source>
</evidence>
<keyword evidence="10" id="KW-0378">Hydrolase</keyword>
<dbReference type="InterPro" id="IPR036330">
    <property type="entry name" value="Ost4p_sf"/>
</dbReference>